<evidence type="ECO:0000313" key="3">
    <source>
        <dbReference type="Proteomes" id="UP001066276"/>
    </source>
</evidence>
<dbReference type="AlphaFoldDB" id="A0AAV7U498"/>
<dbReference type="EMBL" id="JANPWB010000005">
    <property type="protein sequence ID" value="KAJ1183732.1"/>
    <property type="molecule type" value="Genomic_DNA"/>
</dbReference>
<reference evidence="2" key="1">
    <citation type="journal article" date="2022" name="bioRxiv">
        <title>Sequencing and chromosome-scale assembly of the giantPleurodeles waltlgenome.</title>
        <authorList>
            <person name="Brown T."/>
            <person name="Elewa A."/>
            <person name="Iarovenko S."/>
            <person name="Subramanian E."/>
            <person name="Araus A.J."/>
            <person name="Petzold A."/>
            <person name="Susuki M."/>
            <person name="Suzuki K.-i.T."/>
            <person name="Hayashi T."/>
            <person name="Toyoda A."/>
            <person name="Oliveira C."/>
            <person name="Osipova E."/>
            <person name="Leigh N.D."/>
            <person name="Simon A."/>
            <person name="Yun M.H."/>
        </authorList>
    </citation>
    <scope>NUCLEOTIDE SEQUENCE</scope>
    <source>
        <strain evidence="2">20211129_DDA</strain>
        <tissue evidence="2">Liver</tissue>
    </source>
</reference>
<keyword evidence="3" id="KW-1185">Reference proteome</keyword>
<sequence length="187" mass="20146">MVLPRFRDLWGQTPQGCPARSEGIGLTGTHPAADARKLSGAPTMAHGSSRPISRPGPVTDQCAQNGHPFRPLALKLRLRRLPPADSPLVMVPASRTADFGCYRLCRTLSRGVGGTDGWLVSCSVCGEQGLARILIRGRRRRAGPRAAPGCDRHVGQLAMPPRHAELAASCIRNKGLQFLTWTVNIMV</sequence>
<gene>
    <name evidence="2" type="ORF">NDU88_000546</name>
</gene>
<evidence type="ECO:0000256" key="1">
    <source>
        <dbReference type="SAM" id="MobiDB-lite"/>
    </source>
</evidence>
<name>A0AAV7U498_PLEWA</name>
<protein>
    <submittedName>
        <fullName evidence="2">Uncharacterized protein</fullName>
    </submittedName>
</protein>
<organism evidence="2 3">
    <name type="scientific">Pleurodeles waltl</name>
    <name type="common">Iberian ribbed newt</name>
    <dbReference type="NCBI Taxonomy" id="8319"/>
    <lineage>
        <taxon>Eukaryota</taxon>
        <taxon>Metazoa</taxon>
        <taxon>Chordata</taxon>
        <taxon>Craniata</taxon>
        <taxon>Vertebrata</taxon>
        <taxon>Euteleostomi</taxon>
        <taxon>Amphibia</taxon>
        <taxon>Batrachia</taxon>
        <taxon>Caudata</taxon>
        <taxon>Salamandroidea</taxon>
        <taxon>Salamandridae</taxon>
        <taxon>Pleurodelinae</taxon>
        <taxon>Pleurodeles</taxon>
    </lineage>
</organism>
<dbReference type="Proteomes" id="UP001066276">
    <property type="component" value="Chromosome 3_1"/>
</dbReference>
<evidence type="ECO:0000313" key="2">
    <source>
        <dbReference type="EMBL" id="KAJ1183732.1"/>
    </source>
</evidence>
<feature type="region of interest" description="Disordered" evidence="1">
    <location>
        <begin position="14"/>
        <end position="57"/>
    </location>
</feature>
<proteinExistence type="predicted"/>
<accession>A0AAV7U498</accession>
<comment type="caution">
    <text evidence="2">The sequence shown here is derived from an EMBL/GenBank/DDBJ whole genome shotgun (WGS) entry which is preliminary data.</text>
</comment>